<reference evidence="1" key="1">
    <citation type="journal article" date="2020" name="ISME J.">
        <title>Gammaproteobacteria mediating utilization of methyl-, sulfur- and petroleum organic compounds in deep ocean hydrothermal plumes.</title>
        <authorList>
            <person name="Zhou Z."/>
            <person name="Liu Y."/>
            <person name="Pan J."/>
            <person name="Cron B.R."/>
            <person name="Toner B.M."/>
            <person name="Anantharaman K."/>
            <person name="Breier J.A."/>
            <person name="Dick G.J."/>
            <person name="Li M."/>
        </authorList>
    </citation>
    <scope>NUCLEOTIDE SEQUENCE</scope>
    <source>
        <strain evidence="1">SZUA-1501</strain>
    </source>
</reference>
<accession>A0A9D1CG92</accession>
<proteinExistence type="predicted"/>
<dbReference type="AlphaFoldDB" id="A0A9D1CG92"/>
<evidence type="ECO:0000313" key="1">
    <source>
        <dbReference type="EMBL" id="HIP98288.1"/>
    </source>
</evidence>
<protein>
    <submittedName>
        <fullName evidence="1">Motility protein</fullName>
    </submittedName>
</protein>
<name>A0A9D1CG92_AQUAO</name>
<sequence>MDLTAIIYYTAAIQRQTLAKVQMAVAKKMLDFYQQLSLEIINQMSPNVISNNPSNTGSLIDIRV</sequence>
<dbReference type="EMBL" id="DQVE01000030">
    <property type="protein sequence ID" value="HIP98288.1"/>
    <property type="molecule type" value="Genomic_DNA"/>
</dbReference>
<dbReference type="Proteomes" id="UP000606463">
    <property type="component" value="Unassembled WGS sequence"/>
</dbReference>
<gene>
    <name evidence="1" type="ORF">EYH37_02825</name>
</gene>
<evidence type="ECO:0000313" key="2">
    <source>
        <dbReference type="Proteomes" id="UP000606463"/>
    </source>
</evidence>
<comment type="caution">
    <text evidence="1">The sequence shown here is derived from an EMBL/GenBank/DDBJ whole genome shotgun (WGS) entry which is preliminary data.</text>
</comment>
<organism evidence="1 2">
    <name type="scientific">Aquifex aeolicus</name>
    <dbReference type="NCBI Taxonomy" id="63363"/>
    <lineage>
        <taxon>Bacteria</taxon>
        <taxon>Pseudomonadati</taxon>
        <taxon>Aquificota</taxon>
        <taxon>Aquificia</taxon>
        <taxon>Aquificales</taxon>
        <taxon>Aquificaceae</taxon>
        <taxon>Aquifex</taxon>
    </lineage>
</organism>